<feature type="transmembrane region" description="Helical" evidence="7">
    <location>
        <begin position="171"/>
        <end position="194"/>
    </location>
</feature>
<keyword evidence="5 7" id="KW-0472">Membrane</keyword>
<feature type="transmembrane region" description="Helical" evidence="7">
    <location>
        <begin position="247"/>
        <end position="269"/>
    </location>
</feature>
<feature type="compositionally biased region" description="Basic and acidic residues" evidence="6">
    <location>
        <begin position="528"/>
        <end position="537"/>
    </location>
</feature>
<proteinExistence type="predicted"/>
<name>K6UNA1_9MICO</name>
<dbReference type="InterPro" id="IPR050367">
    <property type="entry name" value="APC_superfamily"/>
</dbReference>
<evidence type="ECO:0000256" key="7">
    <source>
        <dbReference type="SAM" id="Phobius"/>
    </source>
</evidence>
<dbReference type="PANTHER" id="PTHR42770:SF16">
    <property type="entry name" value="AMINO ACID PERMEASE"/>
    <property type="match status" value="1"/>
</dbReference>
<evidence type="ECO:0000256" key="4">
    <source>
        <dbReference type="ARBA" id="ARBA00022989"/>
    </source>
</evidence>
<dbReference type="RefSeq" id="WP_006503563.1">
    <property type="nucleotide sequence ID" value="NZ_BAGZ01000017.1"/>
</dbReference>
<reference evidence="8 9" key="1">
    <citation type="submission" date="2012-08" db="EMBL/GenBank/DDBJ databases">
        <title>Whole genome shotgun sequence of Austwickia chelonae NBRC 105200.</title>
        <authorList>
            <person name="Yoshida I."/>
            <person name="Hosoyama A."/>
            <person name="Tsuchikane K."/>
            <person name="Katsumata H."/>
            <person name="Ando Y."/>
            <person name="Ohji S."/>
            <person name="Hamada M."/>
            <person name="Tamura T."/>
            <person name="Yamazoe A."/>
            <person name="Yamazaki S."/>
            <person name="Fujita N."/>
        </authorList>
    </citation>
    <scope>NUCLEOTIDE SEQUENCE [LARGE SCALE GENOMIC DNA]</scope>
    <source>
        <strain evidence="8 9">NBRC 105200</strain>
    </source>
</reference>
<feature type="transmembrane region" description="Helical" evidence="7">
    <location>
        <begin position="145"/>
        <end position="164"/>
    </location>
</feature>
<keyword evidence="4 7" id="KW-1133">Transmembrane helix</keyword>
<comment type="caution">
    <text evidence="8">The sequence shown here is derived from an EMBL/GenBank/DDBJ whole genome shotgun (WGS) entry which is preliminary data.</text>
</comment>
<dbReference type="EMBL" id="BAGZ01000017">
    <property type="protein sequence ID" value="GAB78806.1"/>
    <property type="molecule type" value="Genomic_DNA"/>
</dbReference>
<gene>
    <name evidence="8" type="ORF">AUCHE_17_00160</name>
</gene>
<protein>
    <submittedName>
        <fullName evidence="8">Putative amino acid transporter</fullName>
    </submittedName>
</protein>
<comment type="subcellular location">
    <subcellularLocation>
        <location evidence="1">Cell membrane</location>
        <topology evidence="1">Multi-pass membrane protein</topology>
    </subcellularLocation>
</comment>
<organism evidence="8 9">
    <name type="scientific">Austwickia chelonae NBRC 105200</name>
    <dbReference type="NCBI Taxonomy" id="1184607"/>
    <lineage>
        <taxon>Bacteria</taxon>
        <taxon>Bacillati</taxon>
        <taxon>Actinomycetota</taxon>
        <taxon>Actinomycetes</taxon>
        <taxon>Micrococcales</taxon>
        <taxon>Dermatophilaceae</taxon>
        <taxon>Austwickia</taxon>
    </lineage>
</organism>
<dbReference type="Gene3D" id="1.20.1740.10">
    <property type="entry name" value="Amino acid/polyamine transporter I"/>
    <property type="match status" value="1"/>
</dbReference>
<dbReference type="STRING" id="100225.SAMN05421595_0017"/>
<sequence length="543" mass="56359">MAQTLRPQRGGRSDMTAGGGRHRQITPTLRRRLTFPQLIGYGLAFIGPSAAIGAFGVLDSKSGGMAPVAYLIATIAMSFTAASYVMMSRQVPRAGSVFAYANAGIGPRSGFLAGWMIMLDYLLIPAVAYLFSGFALNSIIPSIPIWAWIVVVVAVTTSLNLIGVRVAAQAALVMVVISTVVLAFVLFGSLLVLITSGPQRPWTSPLTGVGSAPATAVIGAVSVAALSFLGFDALTTFVEESIGGRKAVARATVTCLILAGILFFVQTYVGSLLSPPAAASATTAPDRHGVAFYEMVGTQIAPWLKTLLALTTGASAAFSAMVGQAAASRILLDMGREQALPKFFTMVSPRAGVPVSATASVAVINLGIAFWASMQANGLEALVSIVAVGALAAFVLVHLSVIGYFWTKRKDEKACPLRHGAVPGIGALILLVVLAHTSSLALMVGAGWLVVGGALALVRGPRQEDAGMPPNTDAFLPLEEETGSQQLIAGDFPTTEPDYAATATGYASTENTPGYAEQTPAGYPTRRRPTDSSDLGRYRPPAG</sequence>
<dbReference type="InterPro" id="IPR002293">
    <property type="entry name" value="AA/rel_permease1"/>
</dbReference>
<evidence type="ECO:0000256" key="2">
    <source>
        <dbReference type="ARBA" id="ARBA00022475"/>
    </source>
</evidence>
<feature type="transmembrane region" description="Helical" evidence="7">
    <location>
        <begin position="64"/>
        <end position="86"/>
    </location>
</feature>
<feature type="transmembrane region" description="Helical" evidence="7">
    <location>
        <begin position="353"/>
        <end position="372"/>
    </location>
</feature>
<feature type="transmembrane region" description="Helical" evidence="7">
    <location>
        <begin position="384"/>
        <end position="405"/>
    </location>
</feature>
<dbReference type="Pfam" id="PF13520">
    <property type="entry name" value="AA_permease_2"/>
    <property type="match status" value="1"/>
</dbReference>
<feature type="transmembrane region" description="Helical" evidence="7">
    <location>
        <begin position="38"/>
        <end position="58"/>
    </location>
</feature>
<dbReference type="GO" id="GO:0005886">
    <property type="term" value="C:plasma membrane"/>
    <property type="evidence" value="ECO:0007669"/>
    <property type="project" value="UniProtKB-SubCell"/>
</dbReference>
<feature type="transmembrane region" description="Helical" evidence="7">
    <location>
        <begin position="214"/>
        <end position="235"/>
    </location>
</feature>
<dbReference type="AlphaFoldDB" id="K6UNA1"/>
<dbReference type="GO" id="GO:0022857">
    <property type="term" value="F:transmembrane transporter activity"/>
    <property type="evidence" value="ECO:0007669"/>
    <property type="project" value="InterPro"/>
</dbReference>
<accession>K6UNA1</accession>
<feature type="region of interest" description="Disordered" evidence="6">
    <location>
        <begin position="489"/>
        <end position="543"/>
    </location>
</feature>
<dbReference type="Proteomes" id="UP000008495">
    <property type="component" value="Unassembled WGS sequence"/>
</dbReference>
<feature type="region of interest" description="Disordered" evidence="6">
    <location>
        <begin position="1"/>
        <end position="23"/>
    </location>
</feature>
<dbReference type="PANTHER" id="PTHR42770">
    <property type="entry name" value="AMINO ACID TRANSPORTER-RELATED"/>
    <property type="match status" value="1"/>
</dbReference>
<feature type="transmembrane region" description="Helical" evidence="7">
    <location>
        <begin position="118"/>
        <end position="139"/>
    </location>
</feature>
<evidence type="ECO:0000256" key="3">
    <source>
        <dbReference type="ARBA" id="ARBA00022692"/>
    </source>
</evidence>
<keyword evidence="2" id="KW-1003">Cell membrane</keyword>
<keyword evidence="3 7" id="KW-0812">Transmembrane</keyword>
<evidence type="ECO:0000256" key="5">
    <source>
        <dbReference type="ARBA" id="ARBA00023136"/>
    </source>
</evidence>
<keyword evidence="9" id="KW-1185">Reference proteome</keyword>
<evidence type="ECO:0000313" key="9">
    <source>
        <dbReference type="Proteomes" id="UP000008495"/>
    </source>
</evidence>
<evidence type="ECO:0000256" key="1">
    <source>
        <dbReference type="ARBA" id="ARBA00004651"/>
    </source>
</evidence>
<evidence type="ECO:0000256" key="6">
    <source>
        <dbReference type="SAM" id="MobiDB-lite"/>
    </source>
</evidence>
<evidence type="ECO:0000313" key="8">
    <source>
        <dbReference type="EMBL" id="GAB78806.1"/>
    </source>
</evidence>
<feature type="transmembrane region" description="Helical" evidence="7">
    <location>
        <begin position="307"/>
        <end position="332"/>
    </location>
</feature>
<dbReference type="eggNOG" id="COG0531">
    <property type="taxonomic scope" value="Bacteria"/>
</dbReference>